<sequence>MPSVSSVNALQASIAQAERQVQQDQVRVNQDASRLEQSRQQLADDKQTLDDTKRQSVQASNATPARPAAAPNLTQAIEKPSRAEQILPAELSAQPKAQINAQGQTIGKLINVTA</sequence>
<feature type="region of interest" description="Disordered" evidence="1">
    <location>
        <begin position="1"/>
        <end position="85"/>
    </location>
</feature>
<protein>
    <submittedName>
        <fullName evidence="2">Uncharacterized protein</fullName>
    </submittedName>
</protein>
<gene>
    <name evidence="2" type="ORF">GTP23_15120</name>
</gene>
<evidence type="ECO:0000313" key="3">
    <source>
        <dbReference type="Proteomes" id="UP000444316"/>
    </source>
</evidence>
<evidence type="ECO:0000256" key="1">
    <source>
        <dbReference type="SAM" id="MobiDB-lite"/>
    </source>
</evidence>
<reference evidence="2" key="1">
    <citation type="submission" date="2019-12" db="EMBL/GenBank/DDBJ databases">
        <title>Novel species isolated from a subtropical stream in China.</title>
        <authorList>
            <person name="Lu H."/>
        </authorList>
    </citation>
    <scope>NUCLEOTIDE SEQUENCE [LARGE SCALE GENOMIC DNA]</scope>
    <source>
        <strain evidence="2">FT93W</strain>
    </source>
</reference>
<organism evidence="2 3">
    <name type="scientific">Duganella fentianensis</name>
    <dbReference type="NCBI Taxonomy" id="2692177"/>
    <lineage>
        <taxon>Bacteria</taxon>
        <taxon>Pseudomonadati</taxon>
        <taxon>Pseudomonadota</taxon>
        <taxon>Betaproteobacteria</taxon>
        <taxon>Burkholderiales</taxon>
        <taxon>Oxalobacteraceae</taxon>
        <taxon>Telluria group</taxon>
        <taxon>Duganella</taxon>
    </lineage>
</organism>
<proteinExistence type="predicted"/>
<comment type="caution">
    <text evidence="2">The sequence shown here is derived from an EMBL/GenBank/DDBJ whole genome shotgun (WGS) entry which is preliminary data.</text>
</comment>
<dbReference type="EMBL" id="WWCL01000003">
    <property type="protein sequence ID" value="MYN46380.1"/>
    <property type="molecule type" value="Genomic_DNA"/>
</dbReference>
<evidence type="ECO:0000313" key="2">
    <source>
        <dbReference type="EMBL" id="MYN46380.1"/>
    </source>
</evidence>
<dbReference type="RefSeq" id="WP_161035915.1">
    <property type="nucleotide sequence ID" value="NZ_WWCL01000003.1"/>
</dbReference>
<accession>A0A845HYV9</accession>
<keyword evidence="3" id="KW-1185">Reference proteome</keyword>
<feature type="compositionally biased region" description="Polar residues" evidence="1">
    <location>
        <begin position="1"/>
        <end position="14"/>
    </location>
</feature>
<feature type="compositionally biased region" description="Basic and acidic residues" evidence="1">
    <location>
        <begin position="33"/>
        <end position="54"/>
    </location>
</feature>
<dbReference type="Proteomes" id="UP000444316">
    <property type="component" value="Unassembled WGS sequence"/>
</dbReference>
<feature type="compositionally biased region" description="Low complexity" evidence="1">
    <location>
        <begin position="15"/>
        <end position="32"/>
    </location>
</feature>
<name>A0A845HYV9_9BURK</name>
<feature type="compositionally biased region" description="Low complexity" evidence="1">
    <location>
        <begin position="59"/>
        <end position="71"/>
    </location>
</feature>
<dbReference type="AlphaFoldDB" id="A0A845HYV9"/>